<dbReference type="GO" id="GO:0009927">
    <property type="term" value="F:histidine phosphotransfer kinase activity"/>
    <property type="evidence" value="ECO:0007669"/>
    <property type="project" value="TreeGrafter"/>
</dbReference>
<evidence type="ECO:0000256" key="1">
    <source>
        <dbReference type="ARBA" id="ARBA00000085"/>
    </source>
</evidence>
<reference evidence="6" key="2">
    <citation type="submission" date="2021-04" db="EMBL/GenBank/DDBJ databases">
        <authorList>
            <person name="Gilroy R."/>
        </authorList>
    </citation>
    <scope>NUCLEOTIDE SEQUENCE</scope>
    <source>
        <strain evidence="6">Gambia16-930</strain>
    </source>
</reference>
<dbReference type="InterPro" id="IPR036890">
    <property type="entry name" value="HATPase_C_sf"/>
</dbReference>
<dbReference type="GO" id="GO:0005886">
    <property type="term" value="C:plasma membrane"/>
    <property type="evidence" value="ECO:0007669"/>
    <property type="project" value="TreeGrafter"/>
</dbReference>
<dbReference type="EC" id="2.7.13.3" evidence="2"/>
<evidence type="ECO:0000313" key="7">
    <source>
        <dbReference type="Proteomes" id="UP000824267"/>
    </source>
</evidence>
<dbReference type="PRINTS" id="PR00344">
    <property type="entry name" value="BCTRLSENSOR"/>
</dbReference>
<dbReference type="PROSITE" id="PS50109">
    <property type="entry name" value="HIS_KIN"/>
    <property type="match status" value="1"/>
</dbReference>
<dbReference type="PANTHER" id="PTHR43047:SF72">
    <property type="entry name" value="OSMOSENSING HISTIDINE PROTEIN KINASE SLN1"/>
    <property type="match status" value="1"/>
</dbReference>
<name>A0A9D1RHA7_9BACT</name>
<dbReference type="AlphaFoldDB" id="A0A9D1RHA7"/>
<comment type="catalytic activity">
    <reaction evidence="1">
        <text>ATP + protein L-histidine = ADP + protein N-phospho-L-histidine.</text>
        <dbReference type="EC" id="2.7.13.3"/>
    </reaction>
</comment>
<reference evidence="6" key="1">
    <citation type="journal article" date="2021" name="PeerJ">
        <title>Extensive microbial diversity within the chicken gut microbiome revealed by metagenomics and culture.</title>
        <authorList>
            <person name="Gilroy R."/>
            <person name="Ravi A."/>
            <person name="Getino M."/>
            <person name="Pursley I."/>
            <person name="Horton D.L."/>
            <person name="Alikhan N.F."/>
            <person name="Baker D."/>
            <person name="Gharbi K."/>
            <person name="Hall N."/>
            <person name="Watson M."/>
            <person name="Adriaenssens E.M."/>
            <person name="Foster-Nyarko E."/>
            <person name="Jarju S."/>
            <person name="Secka A."/>
            <person name="Antonio M."/>
            <person name="Oren A."/>
            <person name="Chaudhuri R.R."/>
            <person name="La Ragione R."/>
            <person name="Hildebrand F."/>
            <person name="Pallen M.J."/>
        </authorList>
    </citation>
    <scope>NUCLEOTIDE SEQUENCE</scope>
    <source>
        <strain evidence="6">Gambia16-930</strain>
    </source>
</reference>
<dbReference type="InterPro" id="IPR005467">
    <property type="entry name" value="His_kinase_dom"/>
</dbReference>
<keyword evidence="6" id="KW-0067">ATP-binding</keyword>
<feature type="domain" description="Histidine kinase" evidence="5">
    <location>
        <begin position="1"/>
        <end position="106"/>
    </location>
</feature>
<evidence type="ECO:0000256" key="4">
    <source>
        <dbReference type="ARBA" id="ARBA00022777"/>
    </source>
</evidence>
<dbReference type="SUPFAM" id="SSF55874">
    <property type="entry name" value="ATPase domain of HSP90 chaperone/DNA topoisomerase II/histidine kinase"/>
    <property type="match status" value="1"/>
</dbReference>
<dbReference type="Proteomes" id="UP000824267">
    <property type="component" value="Unassembled WGS sequence"/>
</dbReference>
<dbReference type="PANTHER" id="PTHR43047">
    <property type="entry name" value="TWO-COMPONENT HISTIDINE PROTEIN KINASE"/>
    <property type="match status" value="1"/>
</dbReference>
<evidence type="ECO:0000256" key="2">
    <source>
        <dbReference type="ARBA" id="ARBA00012438"/>
    </source>
</evidence>
<proteinExistence type="predicted"/>
<dbReference type="EMBL" id="DXGG01000197">
    <property type="protein sequence ID" value="HIW87859.1"/>
    <property type="molecule type" value="Genomic_DNA"/>
</dbReference>
<dbReference type="Pfam" id="PF02518">
    <property type="entry name" value="HATPase_c"/>
    <property type="match status" value="1"/>
</dbReference>
<dbReference type="InterPro" id="IPR003594">
    <property type="entry name" value="HATPase_dom"/>
</dbReference>
<evidence type="ECO:0000256" key="3">
    <source>
        <dbReference type="ARBA" id="ARBA00022679"/>
    </source>
</evidence>
<dbReference type="InterPro" id="IPR004358">
    <property type="entry name" value="Sig_transdc_His_kin-like_C"/>
</dbReference>
<dbReference type="GO" id="GO:0005524">
    <property type="term" value="F:ATP binding"/>
    <property type="evidence" value="ECO:0007669"/>
    <property type="project" value="UniProtKB-KW"/>
</dbReference>
<keyword evidence="4" id="KW-0418">Kinase</keyword>
<gene>
    <name evidence="6" type="ORF">IAC47_06260</name>
</gene>
<evidence type="ECO:0000259" key="5">
    <source>
        <dbReference type="PROSITE" id="PS50109"/>
    </source>
</evidence>
<organism evidence="6 7">
    <name type="scientific">Candidatus Onthomorpha intestinigallinarum</name>
    <dbReference type="NCBI Taxonomy" id="2840880"/>
    <lineage>
        <taxon>Bacteria</taxon>
        <taxon>Pseudomonadati</taxon>
        <taxon>Bacteroidota</taxon>
        <taxon>Bacteroidia</taxon>
        <taxon>Bacteroidales</taxon>
        <taxon>Candidatus Onthomorpha</taxon>
    </lineage>
</organism>
<evidence type="ECO:0000313" key="6">
    <source>
        <dbReference type="EMBL" id="HIW87859.1"/>
    </source>
</evidence>
<dbReference type="Gene3D" id="3.30.565.10">
    <property type="entry name" value="Histidine kinase-like ATPase, C-terminal domain"/>
    <property type="match status" value="1"/>
</dbReference>
<keyword evidence="3" id="KW-0808">Transferase</keyword>
<keyword evidence="6" id="KW-0547">Nucleotide-binding</keyword>
<dbReference type="GO" id="GO:0000155">
    <property type="term" value="F:phosphorelay sensor kinase activity"/>
    <property type="evidence" value="ECO:0007669"/>
    <property type="project" value="TreeGrafter"/>
</dbReference>
<comment type="caution">
    <text evidence="6">The sequence shown here is derived from an EMBL/GenBank/DDBJ whole genome shotgun (WGS) entry which is preliminary data.</text>
</comment>
<dbReference type="SMART" id="SM00387">
    <property type="entry name" value="HATPase_c"/>
    <property type="match status" value="1"/>
</dbReference>
<sequence length="182" mass="20436">MKDLSLHVLDLLANSTVVDSTLIRLNVKDSLKENVYFFQITDNGRGMSEELLAKVADPYTTTRKTRKVGLGLPLVKMNAEHCNGGFKIESKLGKGTNLMFWFEHNNIDRPPLGDIADAVVTTAAMNENIRFIYTHTTDKGQYVFDTEEVRQALDGMSINNVEIIQALKEMINSNLKDIEANE</sequence>
<protein>
    <recommendedName>
        <fullName evidence="2">histidine kinase</fullName>
        <ecNumber evidence="2">2.7.13.3</ecNumber>
    </recommendedName>
</protein>
<accession>A0A9D1RHA7</accession>